<dbReference type="InterPro" id="IPR001128">
    <property type="entry name" value="Cyt_P450"/>
</dbReference>
<dbReference type="GO" id="GO:0020037">
    <property type="term" value="F:heme binding"/>
    <property type="evidence" value="ECO:0007669"/>
    <property type="project" value="InterPro"/>
</dbReference>
<dbReference type="FunFam" id="1.10.630.10:FF:000036">
    <property type="entry name" value="CYtochrome P450 family"/>
    <property type="match status" value="1"/>
</dbReference>
<dbReference type="GO" id="GO:0005737">
    <property type="term" value="C:cytoplasm"/>
    <property type="evidence" value="ECO:0007669"/>
    <property type="project" value="TreeGrafter"/>
</dbReference>
<feature type="chain" id="PRO_5036491846" evidence="9">
    <location>
        <begin position="21"/>
        <end position="485"/>
    </location>
</feature>
<comment type="similarity">
    <text evidence="2 8">Belongs to the cytochrome P450 family.</text>
</comment>
<dbReference type="PANTHER" id="PTHR24300:SF403">
    <property type="entry name" value="CYTOCHROME P450 306A1"/>
    <property type="match status" value="1"/>
</dbReference>
<keyword evidence="3 7" id="KW-0479">Metal-binding</keyword>
<dbReference type="InterPro" id="IPR036396">
    <property type="entry name" value="Cyt_P450_sf"/>
</dbReference>
<feature type="binding site" description="axial binding residue" evidence="7">
    <location>
        <position position="430"/>
    </location>
    <ligand>
        <name>heme</name>
        <dbReference type="ChEBI" id="CHEBI:30413"/>
    </ligand>
    <ligandPart>
        <name>Fe</name>
        <dbReference type="ChEBI" id="CHEBI:18248"/>
    </ligandPart>
</feature>
<dbReference type="GO" id="GO:0006805">
    <property type="term" value="P:xenobiotic metabolic process"/>
    <property type="evidence" value="ECO:0007669"/>
    <property type="project" value="TreeGrafter"/>
</dbReference>
<organism evidence="10 11">
    <name type="scientific">Magallana gigas</name>
    <name type="common">Pacific oyster</name>
    <name type="synonym">Crassostrea gigas</name>
    <dbReference type="NCBI Taxonomy" id="29159"/>
    <lineage>
        <taxon>Eukaryota</taxon>
        <taxon>Metazoa</taxon>
        <taxon>Spiralia</taxon>
        <taxon>Lophotrochozoa</taxon>
        <taxon>Mollusca</taxon>
        <taxon>Bivalvia</taxon>
        <taxon>Autobranchia</taxon>
        <taxon>Pteriomorphia</taxon>
        <taxon>Ostreida</taxon>
        <taxon>Ostreoidea</taxon>
        <taxon>Ostreidae</taxon>
        <taxon>Magallana</taxon>
    </lineage>
</organism>
<comment type="cofactor">
    <cofactor evidence="1 7">
        <name>heme</name>
        <dbReference type="ChEBI" id="CHEBI:30413"/>
    </cofactor>
</comment>
<evidence type="ECO:0000256" key="1">
    <source>
        <dbReference type="ARBA" id="ARBA00001971"/>
    </source>
</evidence>
<keyword evidence="6 8" id="KW-0503">Monooxygenase</keyword>
<dbReference type="GO" id="GO:0005506">
    <property type="term" value="F:iron ion binding"/>
    <property type="evidence" value="ECO:0007669"/>
    <property type="project" value="InterPro"/>
</dbReference>
<dbReference type="PROSITE" id="PS00086">
    <property type="entry name" value="CYTOCHROME_P450"/>
    <property type="match status" value="1"/>
</dbReference>
<evidence type="ECO:0000256" key="6">
    <source>
        <dbReference type="ARBA" id="ARBA00023033"/>
    </source>
</evidence>
<feature type="signal peptide" evidence="9">
    <location>
        <begin position="1"/>
        <end position="20"/>
    </location>
</feature>
<evidence type="ECO:0000256" key="8">
    <source>
        <dbReference type="RuleBase" id="RU000461"/>
    </source>
</evidence>
<proteinExistence type="inferred from homology"/>
<sequence>MWITVAIVVVLVALIWRLTGRPKGLPPGPTCYPVIGNVGLFKPSEATQAHRKLRKQYGDFYTLMIFHKPVIFISGFQHIRELLVKHGEVFSERPRVYTSEIIAKRKGLAWSSGSWWKEQRTFALTTMRKFGFGRRCLQTQITEEVDCLMDEFEKYDGKAFNVHSQLKTSVSNVICSLIFGKRFEYKDAKFKQLMDLLNKLLAVLNFSSPAFIFPEISQFKIFHFEDANPTLKALAEFIGEMIEEHKRDFDENDIKDYIDAYLLEQKNRTGEINTTFTDEQLAGTVRDFFAAGTETTSLTLRWALLYLMHYPEIKQKLQKDVDCVLGQGLPTMDHKDQLPMVEAFLLEVQRMANILPLNLPHTTKEDFWYKGHRFAKGSVMFFMIDSVLTDPEIFPEPSRFNPERFIDTNGKCSGEQKEKMIAFSTGRRMCLGEPLAKMELFLFLIRVLQRFEVEPEDPKCLPSLEGTLAVTNTPEAFNVRLIKRQ</sequence>
<evidence type="ECO:0000256" key="4">
    <source>
        <dbReference type="ARBA" id="ARBA00023002"/>
    </source>
</evidence>
<reference evidence="10" key="1">
    <citation type="submission" date="2022-08" db="UniProtKB">
        <authorList>
            <consortium name="EnsemblMetazoa"/>
        </authorList>
    </citation>
    <scope>IDENTIFICATION</scope>
    <source>
        <strain evidence="10">05x7-T-G4-1.051#20</strain>
    </source>
</reference>
<dbReference type="Proteomes" id="UP000005408">
    <property type="component" value="Unassembled WGS sequence"/>
</dbReference>
<dbReference type="InterPro" id="IPR002401">
    <property type="entry name" value="Cyt_P450_E_grp-I"/>
</dbReference>
<evidence type="ECO:0000256" key="7">
    <source>
        <dbReference type="PIRSR" id="PIRSR602401-1"/>
    </source>
</evidence>
<protein>
    <submittedName>
        <fullName evidence="10">Uncharacterized protein</fullName>
    </submittedName>
</protein>
<dbReference type="GO" id="GO:0006082">
    <property type="term" value="P:organic acid metabolic process"/>
    <property type="evidence" value="ECO:0007669"/>
    <property type="project" value="TreeGrafter"/>
</dbReference>
<evidence type="ECO:0000256" key="5">
    <source>
        <dbReference type="ARBA" id="ARBA00023004"/>
    </source>
</evidence>
<evidence type="ECO:0000256" key="2">
    <source>
        <dbReference type="ARBA" id="ARBA00010617"/>
    </source>
</evidence>
<accession>A0A8W8IZW1</accession>
<dbReference type="InterPro" id="IPR017972">
    <property type="entry name" value="Cyt_P450_CS"/>
</dbReference>
<keyword evidence="5 7" id="KW-0408">Iron</keyword>
<dbReference type="Gene3D" id="1.10.630.10">
    <property type="entry name" value="Cytochrome P450"/>
    <property type="match status" value="1"/>
</dbReference>
<dbReference type="GO" id="GO:0008395">
    <property type="term" value="F:steroid hydroxylase activity"/>
    <property type="evidence" value="ECO:0007669"/>
    <property type="project" value="TreeGrafter"/>
</dbReference>
<dbReference type="AlphaFoldDB" id="A0A8W8IZW1"/>
<keyword evidence="11" id="KW-1185">Reference proteome</keyword>
<dbReference type="OMA" id="WCAGGLY"/>
<dbReference type="PANTHER" id="PTHR24300">
    <property type="entry name" value="CYTOCHROME P450 508A4-RELATED"/>
    <property type="match status" value="1"/>
</dbReference>
<name>A0A8W8IZW1_MAGGI</name>
<keyword evidence="9" id="KW-0732">Signal</keyword>
<dbReference type="EnsemblMetazoa" id="G16250.1">
    <property type="protein sequence ID" value="G16250.1:cds"/>
    <property type="gene ID" value="G16250"/>
</dbReference>
<dbReference type="InterPro" id="IPR050182">
    <property type="entry name" value="Cytochrome_P450_fam2"/>
</dbReference>
<keyword evidence="4 8" id="KW-0560">Oxidoreductase</keyword>
<evidence type="ECO:0000313" key="11">
    <source>
        <dbReference type="Proteomes" id="UP000005408"/>
    </source>
</evidence>
<keyword evidence="7 8" id="KW-0349">Heme</keyword>
<dbReference type="Pfam" id="PF00067">
    <property type="entry name" value="p450"/>
    <property type="match status" value="1"/>
</dbReference>
<evidence type="ECO:0000256" key="3">
    <source>
        <dbReference type="ARBA" id="ARBA00022723"/>
    </source>
</evidence>
<dbReference type="SUPFAM" id="SSF48264">
    <property type="entry name" value="Cytochrome P450"/>
    <property type="match status" value="1"/>
</dbReference>
<evidence type="ECO:0000313" key="10">
    <source>
        <dbReference type="EnsemblMetazoa" id="G16250.1:cds"/>
    </source>
</evidence>
<dbReference type="PRINTS" id="PR00463">
    <property type="entry name" value="EP450I"/>
</dbReference>
<dbReference type="GO" id="GO:0016712">
    <property type="term" value="F:oxidoreductase activity, acting on paired donors, with incorporation or reduction of molecular oxygen, reduced flavin or flavoprotein as one donor, and incorporation of one atom of oxygen"/>
    <property type="evidence" value="ECO:0007669"/>
    <property type="project" value="TreeGrafter"/>
</dbReference>
<dbReference type="OrthoDB" id="2789670at2759"/>
<dbReference type="PRINTS" id="PR00385">
    <property type="entry name" value="P450"/>
</dbReference>
<evidence type="ECO:0000256" key="9">
    <source>
        <dbReference type="SAM" id="SignalP"/>
    </source>
</evidence>